<organism evidence="4 5">
    <name type="scientific">Luteolibacter soli</name>
    <dbReference type="NCBI Taxonomy" id="3135280"/>
    <lineage>
        <taxon>Bacteria</taxon>
        <taxon>Pseudomonadati</taxon>
        <taxon>Verrucomicrobiota</taxon>
        <taxon>Verrucomicrobiia</taxon>
        <taxon>Verrucomicrobiales</taxon>
        <taxon>Verrucomicrobiaceae</taxon>
        <taxon>Luteolibacter</taxon>
    </lineage>
</organism>
<name>A0ABU9AWQ6_9BACT</name>
<feature type="compositionally biased region" description="Pro residues" evidence="1">
    <location>
        <begin position="187"/>
        <end position="201"/>
    </location>
</feature>
<gene>
    <name evidence="4" type="ORF">WKV53_13275</name>
</gene>
<accession>A0ABU9AWQ6</accession>
<feature type="chain" id="PRO_5046906747" description="DUF1007 family protein" evidence="3">
    <location>
        <begin position="23"/>
        <end position="238"/>
    </location>
</feature>
<keyword evidence="2" id="KW-1133">Transmembrane helix</keyword>
<keyword evidence="3" id="KW-0732">Signal</keyword>
<feature type="transmembrane region" description="Helical" evidence="2">
    <location>
        <begin position="209"/>
        <end position="229"/>
    </location>
</feature>
<dbReference type="EMBL" id="JBBUKT010000004">
    <property type="protein sequence ID" value="MEK7951482.1"/>
    <property type="molecule type" value="Genomic_DNA"/>
</dbReference>
<evidence type="ECO:0008006" key="6">
    <source>
        <dbReference type="Google" id="ProtNLM"/>
    </source>
</evidence>
<reference evidence="4 5" key="1">
    <citation type="submission" date="2024-04" db="EMBL/GenBank/DDBJ databases">
        <title>Luteolibacter sp. isolated from soil.</title>
        <authorList>
            <person name="An J."/>
        </authorList>
    </citation>
    <scope>NUCLEOTIDE SEQUENCE [LARGE SCALE GENOMIC DNA]</scope>
    <source>
        <strain evidence="4 5">Y139</strain>
    </source>
</reference>
<keyword evidence="2" id="KW-0812">Transmembrane</keyword>
<comment type="caution">
    <text evidence="4">The sequence shown here is derived from an EMBL/GenBank/DDBJ whole genome shotgun (WGS) entry which is preliminary data.</text>
</comment>
<evidence type="ECO:0000313" key="4">
    <source>
        <dbReference type="EMBL" id="MEK7951482.1"/>
    </source>
</evidence>
<sequence length="238" mass="25419">MRLLFQALSAALVLLTGGLAHAHGGYETEATVRIYPDRMRIAMTTALPFAWKIMGDQAPGTADADGQAEAKPLLAAMAKTLFKVTADGTPMTPVKSDCVFEVEGIDAHASFSLDFARPTASPVVVEETFFPYLDELDTGYIEIFDHTSAPLQRDIPPQQERYLSLQNPSVTFVLSTPAAANTATTPAPSPAPLPGPTPVAPPPAAERPFPLPIFVAVLLLMAGVIRGMWKRNQKPPAA</sequence>
<protein>
    <recommendedName>
        <fullName evidence="6">DUF1007 family protein</fullName>
    </recommendedName>
</protein>
<proteinExistence type="predicted"/>
<dbReference type="RefSeq" id="WP_341405086.1">
    <property type="nucleotide sequence ID" value="NZ_JBBUKT010000004.1"/>
</dbReference>
<feature type="signal peptide" evidence="3">
    <location>
        <begin position="1"/>
        <end position="22"/>
    </location>
</feature>
<evidence type="ECO:0000256" key="2">
    <source>
        <dbReference type="SAM" id="Phobius"/>
    </source>
</evidence>
<evidence type="ECO:0000313" key="5">
    <source>
        <dbReference type="Proteomes" id="UP001371305"/>
    </source>
</evidence>
<dbReference type="Proteomes" id="UP001371305">
    <property type="component" value="Unassembled WGS sequence"/>
</dbReference>
<evidence type="ECO:0000256" key="3">
    <source>
        <dbReference type="SAM" id="SignalP"/>
    </source>
</evidence>
<keyword evidence="5" id="KW-1185">Reference proteome</keyword>
<evidence type="ECO:0000256" key="1">
    <source>
        <dbReference type="SAM" id="MobiDB-lite"/>
    </source>
</evidence>
<feature type="region of interest" description="Disordered" evidence="1">
    <location>
        <begin position="181"/>
        <end position="201"/>
    </location>
</feature>
<keyword evidence="2" id="KW-0472">Membrane</keyword>